<protein>
    <submittedName>
        <fullName evidence="2">Phasin</fullName>
    </submittedName>
</protein>
<evidence type="ECO:0000313" key="3">
    <source>
        <dbReference type="Proteomes" id="UP000268192"/>
    </source>
</evidence>
<dbReference type="EMBL" id="CP032509">
    <property type="protein sequence ID" value="AZN70910.1"/>
    <property type="molecule type" value="Genomic_DNA"/>
</dbReference>
<dbReference type="Proteomes" id="UP000268192">
    <property type="component" value="Chromosome"/>
</dbReference>
<dbReference type="KEGG" id="abaw:D5400_06145"/>
<keyword evidence="3" id="KW-1185">Reference proteome</keyword>
<dbReference type="InterPro" id="IPR010234">
    <property type="entry name" value="Phasin_subfam-2"/>
</dbReference>
<feature type="domain" description="Phasin" evidence="1">
    <location>
        <begin position="44"/>
        <end position="138"/>
    </location>
</feature>
<reference evidence="2 3" key="1">
    <citation type="submission" date="2018-09" db="EMBL/GenBank/DDBJ databases">
        <title>Marinorhizobium profundi gen. nov., sp. nov., isolated from a deep-sea sediment sample from the New Britain Trench and proposal of Marinorhizobiaceae fam. nov. in the order Rhizobiales of the class Alphaproteobacteria.</title>
        <authorList>
            <person name="Cao J."/>
        </authorList>
    </citation>
    <scope>NUCLEOTIDE SEQUENCE [LARGE SCALE GENOMIC DNA]</scope>
    <source>
        <strain evidence="2 3">WS11</strain>
    </source>
</reference>
<gene>
    <name evidence="2" type="ORF">D5400_06145</name>
</gene>
<evidence type="ECO:0000313" key="2">
    <source>
        <dbReference type="EMBL" id="AZN70910.1"/>
    </source>
</evidence>
<accession>A0A3Q8XNW6</accession>
<dbReference type="Pfam" id="PF09361">
    <property type="entry name" value="Phasin_2"/>
    <property type="match status" value="1"/>
</dbReference>
<dbReference type="AlphaFoldDB" id="A0A3Q8XNW6"/>
<name>A0A3Q8XNW6_9HYPH</name>
<dbReference type="InterPro" id="IPR018968">
    <property type="entry name" value="Phasin"/>
</dbReference>
<sequence length="152" mass="16591">MATAKKTAEAEIFAFPNFDPAKVTDTYREFAEKGVAQSKEAYAKMKAAAEDASKTMETTMEKAQAGTVELGLKAIDTMRVNTETTFSHMEKLLGVKSVAEMIELQSSFLRTQMEAAVDQAKGWQDAVRTVSENVSQPGKVAVEKSMKDINVA</sequence>
<proteinExistence type="predicted"/>
<dbReference type="OrthoDB" id="8479257at2"/>
<evidence type="ECO:0000259" key="1">
    <source>
        <dbReference type="Pfam" id="PF09361"/>
    </source>
</evidence>
<organism evidence="2 3">
    <name type="scientific">Georhizobium profundi</name>
    <dbReference type="NCBI Taxonomy" id="2341112"/>
    <lineage>
        <taxon>Bacteria</taxon>
        <taxon>Pseudomonadati</taxon>
        <taxon>Pseudomonadota</taxon>
        <taxon>Alphaproteobacteria</taxon>
        <taxon>Hyphomicrobiales</taxon>
        <taxon>Rhizobiaceae</taxon>
        <taxon>Georhizobium</taxon>
    </lineage>
</organism>
<dbReference type="NCBIfam" id="TIGR01985">
    <property type="entry name" value="phasin_2"/>
    <property type="match status" value="1"/>
</dbReference>
<dbReference type="RefSeq" id="WP_126008648.1">
    <property type="nucleotide sequence ID" value="NZ_CP032509.1"/>
</dbReference>